<feature type="transmembrane region" description="Helical" evidence="9">
    <location>
        <begin position="119"/>
        <end position="146"/>
    </location>
</feature>
<feature type="transmembrane region" description="Helical" evidence="9">
    <location>
        <begin position="235"/>
        <end position="255"/>
    </location>
</feature>
<name>A0ABU3S5Q4_9HYPH</name>
<protein>
    <recommendedName>
        <fullName evidence="9">K(+)-insensitive pyrophosphate-energized proton pump</fullName>
        <ecNumber evidence="9">7.1.3.1</ecNumber>
    </recommendedName>
    <alternativeName>
        <fullName evidence="9">Membrane-bound proton-translocating pyrophosphatase</fullName>
    </alternativeName>
    <alternativeName>
        <fullName evidence="9">Pyrophosphate-energized inorganic pyrophosphatase</fullName>
        <shortName evidence="9">H(+)-PPase</shortName>
    </alternativeName>
</protein>
<feature type="transmembrane region" description="Helical" evidence="9">
    <location>
        <begin position="621"/>
        <end position="641"/>
    </location>
</feature>
<dbReference type="NCBIfam" id="NF001951">
    <property type="entry name" value="PRK00733.1-2"/>
    <property type="match status" value="1"/>
</dbReference>
<gene>
    <name evidence="9" type="primary">hppA</name>
    <name evidence="10" type="ORF">RKE40_09265</name>
</gene>
<organism evidence="10 11">
    <name type="scientific">Bosea rubneri</name>
    <dbReference type="NCBI Taxonomy" id="3075434"/>
    <lineage>
        <taxon>Bacteria</taxon>
        <taxon>Pseudomonadati</taxon>
        <taxon>Pseudomonadota</taxon>
        <taxon>Alphaproteobacteria</taxon>
        <taxon>Hyphomicrobiales</taxon>
        <taxon>Boseaceae</taxon>
        <taxon>Bosea</taxon>
    </lineage>
</organism>
<evidence type="ECO:0000313" key="10">
    <source>
        <dbReference type="EMBL" id="MDU0340069.1"/>
    </source>
</evidence>
<dbReference type="EC" id="7.1.3.1" evidence="9"/>
<dbReference type="RefSeq" id="WP_316017940.1">
    <property type="nucleotide sequence ID" value="NZ_JAWDID010000010.1"/>
</dbReference>
<feature type="transmembrane region" description="Helical" evidence="9">
    <location>
        <begin position="158"/>
        <end position="177"/>
    </location>
</feature>
<evidence type="ECO:0000256" key="2">
    <source>
        <dbReference type="ARBA" id="ARBA00022448"/>
    </source>
</evidence>
<evidence type="ECO:0000256" key="3">
    <source>
        <dbReference type="ARBA" id="ARBA00022692"/>
    </source>
</evidence>
<keyword evidence="4 9" id="KW-0460">Magnesium</keyword>
<feature type="transmembrane region" description="Helical" evidence="9">
    <location>
        <begin position="595"/>
        <end position="615"/>
    </location>
</feature>
<feature type="transmembrane region" description="Helical" evidence="9">
    <location>
        <begin position="522"/>
        <end position="541"/>
    </location>
</feature>
<dbReference type="NCBIfam" id="TIGR01104">
    <property type="entry name" value="V_PPase"/>
    <property type="match status" value="1"/>
</dbReference>
<evidence type="ECO:0000256" key="4">
    <source>
        <dbReference type="ARBA" id="ARBA00022842"/>
    </source>
</evidence>
<evidence type="ECO:0000313" key="11">
    <source>
        <dbReference type="Proteomes" id="UP001254257"/>
    </source>
</evidence>
<keyword evidence="5 9" id="KW-1278">Translocase</keyword>
<comment type="cofactor">
    <cofactor evidence="9">
        <name>Mg(2+)</name>
        <dbReference type="ChEBI" id="CHEBI:18420"/>
    </cofactor>
</comment>
<feature type="transmembrane region" description="Helical" evidence="9">
    <location>
        <begin position="474"/>
        <end position="491"/>
    </location>
</feature>
<sequence length="718" mass="73405">MSALLIIILLSALSIVYGIWAYSDVMKRDAGNQRMQEISGAVAEGAQAYLKRQYVTIAMVGVVLFVGLTWLLGRYVGIGFLIGAVLSGVAGFIGMNVSVRANVRTAQAAMQSLGQGLDVAFKAGAVTGMLVAGLALLGVAVYYGFLTSMQGFAPSSRVVIDSLVALGFGASLISIFARLGGGIFTKGADVGADLVGKVEAGIPEDDPRNPATIADNVGDNVGDCAGMAADLFETYAVTLVATMVLAAIFFAGQPVLNAMMLYPMAIGAACVVTSIIGTFFVKLGANQSIMGALYKGFIAAGVLSIGAIAAVTHVMFGGFGAQFTTGQGVAFTSGGLFACSLVGLAVTLLIVVITEYYTGTGKRPVVSIAQASVTGHGTNVIQGLAVSLESTALPTIVIIAGIIVSYGLAGLFGIAIATTAMLALAGVVVALDAFGPVTDNAGGIAEMAGLPKEVRQSTDALDAVGNTTKAITKGYAIGSAGLGALVLFAAYTSDLNFFVAEANKAGSTTFQYFKGVTVDFSLSNPFVVVGLLLGGLIPFLFGGMGMTAVGRAAGSVVEEVRRQFKEKPGIMEGKDRPDYGRAVDMLTRAAIKEMVVPSLLPVLAPFVTFFVINAIAGKNQAFAAVGAMLMGVIVTGIFVAISMTSGGGAWDNAKKSFEDGFVDKDGVRHMKGSEAHKASVTGDTVGDPYKDTAGPAVNPAIKITNIIALLLLAILAHS</sequence>
<keyword evidence="10" id="KW-0378">Hydrolase</keyword>
<dbReference type="GO" id="GO:0004427">
    <property type="term" value="F:inorganic diphosphate phosphatase activity"/>
    <property type="evidence" value="ECO:0007669"/>
    <property type="project" value="UniProtKB-EC"/>
</dbReference>
<dbReference type="InterPro" id="IPR004131">
    <property type="entry name" value="PPase-energised_H-pump"/>
</dbReference>
<keyword evidence="11" id="KW-1185">Reference proteome</keyword>
<feature type="transmembrane region" description="Helical" evidence="9">
    <location>
        <begin position="414"/>
        <end position="434"/>
    </location>
</feature>
<feature type="transmembrane region" description="Helical" evidence="9">
    <location>
        <begin position="328"/>
        <end position="353"/>
    </location>
</feature>
<comment type="subunit">
    <text evidence="9">Homodimer.</text>
</comment>
<dbReference type="Proteomes" id="UP001254257">
    <property type="component" value="Unassembled WGS sequence"/>
</dbReference>
<evidence type="ECO:0000256" key="6">
    <source>
        <dbReference type="ARBA" id="ARBA00022989"/>
    </source>
</evidence>
<dbReference type="PIRSF" id="PIRSF001265">
    <property type="entry name" value="H+-PPase"/>
    <property type="match status" value="1"/>
</dbReference>
<feature type="site" description="Determinant of potassium independence" evidence="9">
    <location>
        <position position="469"/>
    </location>
</feature>
<evidence type="ECO:0000256" key="5">
    <source>
        <dbReference type="ARBA" id="ARBA00022967"/>
    </source>
</evidence>
<keyword evidence="6 9" id="KW-1133">Transmembrane helix</keyword>
<feature type="transmembrane region" description="Helical" evidence="9">
    <location>
        <begin position="293"/>
        <end position="316"/>
    </location>
</feature>
<feature type="transmembrane region" description="Helical" evidence="9">
    <location>
        <begin position="78"/>
        <end position="99"/>
    </location>
</feature>
<keyword evidence="3 9" id="KW-0812">Transmembrane</keyword>
<proteinExistence type="inferred from homology"/>
<keyword evidence="9" id="KW-0375">Hydrogen ion transport</keyword>
<comment type="caution">
    <text evidence="9">Lacks conserved residue(s) required for the propagation of feature annotation.</text>
</comment>
<evidence type="ECO:0000256" key="7">
    <source>
        <dbReference type="ARBA" id="ARBA00023065"/>
    </source>
</evidence>
<dbReference type="EMBL" id="JAWDID010000010">
    <property type="protein sequence ID" value="MDU0340069.1"/>
    <property type="molecule type" value="Genomic_DNA"/>
</dbReference>
<dbReference type="NCBIfam" id="NF001960">
    <property type="entry name" value="PRK00733.3-5"/>
    <property type="match status" value="1"/>
</dbReference>
<reference evidence="10 11" key="1">
    <citation type="submission" date="2023-09" db="EMBL/GenBank/DDBJ databases">
        <title>Whole genome shotgun sequencing (WGS) of Bosea sp. ZW T0_25, isolated from stored onions (Allium cepa).</title>
        <authorList>
            <person name="Stoll D.A."/>
            <person name="Huch M."/>
        </authorList>
    </citation>
    <scope>NUCLEOTIDE SEQUENCE [LARGE SCALE GENOMIC DNA]</scope>
    <source>
        <strain evidence="10 11">ZW T0_25</strain>
    </source>
</reference>
<feature type="transmembrane region" description="Helical" evidence="9">
    <location>
        <begin position="261"/>
        <end position="281"/>
    </location>
</feature>
<keyword evidence="9" id="KW-1003">Cell membrane</keyword>
<evidence type="ECO:0000256" key="8">
    <source>
        <dbReference type="ARBA" id="ARBA00023136"/>
    </source>
</evidence>
<comment type="subcellular location">
    <subcellularLocation>
        <location evidence="9">Cell membrane</location>
        <topology evidence="9">Multi-pass membrane protein</topology>
    </subcellularLocation>
    <subcellularLocation>
        <location evidence="1">Endomembrane system</location>
        <topology evidence="1">Multi-pass membrane protein</topology>
    </subcellularLocation>
</comment>
<comment type="similarity">
    <text evidence="9">Belongs to the H(+)-translocating pyrophosphatase (TC 3.A.10) family. K(+)-insensitive subfamily.</text>
</comment>
<accession>A0ABU3S5Q4</accession>
<dbReference type="HAMAP" id="MF_01129">
    <property type="entry name" value="PPase_energized_pump"/>
    <property type="match status" value="1"/>
</dbReference>
<comment type="catalytic activity">
    <reaction evidence="9">
        <text>diphosphate + H2O + H(+)(in) = 2 phosphate + 2 H(+)(out)</text>
        <dbReference type="Rhea" id="RHEA:13973"/>
        <dbReference type="ChEBI" id="CHEBI:15377"/>
        <dbReference type="ChEBI" id="CHEBI:15378"/>
        <dbReference type="ChEBI" id="CHEBI:33019"/>
        <dbReference type="ChEBI" id="CHEBI:43474"/>
        <dbReference type="EC" id="7.1.3.1"/>
    </reaction>
</comment>
<keyword evidence="2 9" id="KW-0813">Transport</keyword>
<dbReference type="Pfam" id="PF03030">
    <property type="entry name" value="H_PPase"/>
    <property type="match status" value="1"/>
</dbReference>
<keyword evidence="7 9" id="KW-0406">Ion transport</keyword>
<keyword evidence="8 9" id="KW-0472">Membrane</keyword>
<dbReference type="PANTHER" id="PTHR31998">
    <property type="entry name" value="K(+)-INSENSITIVE PYROPHOSPHATE-ENERGIZED PROTON PUMP"/>
    <property type="match status" value="1"/>
</dbReference>
<feature type="transmembrane region" description="Helical" evidence="9">
    <location>
        <begin position="6"/>
        <end position="25"/>
    </location>
</feature>
<feature type="transmembrane region" description="Helical" evidence="9">
    <location>
        <begin position="54"/>
        <end position="72"/>
    </location>
</feature>
<evidence type="ECO:0000256" key="1">
    <source>
        <dbReference type="ARBA" id="ARBA00004127"/>
    </source>
</evidence>
<evidence type="ECO:0000256" key="9">
    <source>
        <dbReference type="HAMAP-Rule" id="MF_01129"/>
    </source>
</evidence>
<comment type="function">
    <text evidence="9">Proton pump that utilizes the energy of pyrophosphate hydrolysis as the driving force for proton movement across the membrane. Generates a proton motive force.</text>
</comment>
<comment type="caution">
    <text evidence="10">The sequence shown here is derived from an EMBL/GenBank/DDBJ whole genome shotgun (WGS) entry which is preliminary data.</text>
</comment>